<dbReference type="PANTHER" id="PTHR12191">
    <property type="entry name" value="SOLUTE CARRIER FAMILY 39"/>
    <property type="match status" value="1"/>
</dbReference>
<feature type="transmembrane region" description="Helical" evidence="8">
    <location>
        <begin position="625"/>
        <end position="647"/>
    </location>
</feature>
<keyword evidence="5 8" id="KW-0472">Membrane</keyword>
<feature type="domain" description="Zinc transporter ZIP4/12 EF-hand" evidence="11">
    <location>
        <begin position="230"/>
        <end position="350"/>
    </location>
</feature>
<evidence type="ECO:0000259" key="11">
    <source>
        <dbReference type="Pfam" id="PF21116"/>
    </source>
</evidence>
<comment type="similarity">
    <text evidence="2">Belongs to the ZIP transporter (TC 2.A.5) family.</text>
</comment>
<dbReference type="InterPro" id="IPR049406">
    <property type="entry name" value="ZIP4_12_EF-hand"/>
</dbReference>
<gene>
    <name evidence="13" type="primary">LOC109466857</name>
</gene>
<dbReference type="Pfam" id="PF02535">
    <property type="entry name" value="Zip"/>
    <property type="match status" value="1"/>
</dbReference>
<dbReference type="GO" id="GO:0030003">
    <property type="term" value="P:intracellular monoatomic cation homeostasis"/>
    <property type="evidence" value="ECO:0007669"/>
    <property type="project" value="TreeGrafter"/>
</dbReference>
<feature type="region of interest" description="Disordered" evidence="7">
    <location>
        <begin position="261"/>
        <end position="308"/>
    </location>
</feature>
<dbReference type="GO" id="GO:0071578">
    <property type="term" value="P:zinc ion import across plasma membrane"/>
    <property type="evidence" value="ECO:0007669"/>
    <property type="project" value="TreeGrafter"/>
</dbReference>
<dbReference type="AlphaFoldDB" id="A0A6P4YSM8"/>
<dbReference type="InterPro" id="IPR003689">
    <property type="entry name" value="ZIP"/>
</dbReference>
<dbReference type="InterPro" id="IPR050799">
    <property type="entry name" value="ZIP_Transporter"/>
</dbReference>
<proteinExistence type="inferred from homology"/>
<evidence type="ECO:0000256" key="1">
    <source>
        <dbReference type="ARBA" id="ARBA00004141"/>
    </source>
</evidence>
<feature type="domain" description="Zinc transporter ZIP4 N-terminal" evidence="10">
    <location>
        <begin position="55"/>
        <end position="220"/>
    </location>
</feature>
<evidence type="ECO:0000256" key="9">
    <source>
        <dbReference type="SAM" id="SignalP"/>
    </source>
</evidence>
<dbReference type="KEGG" id="bbel:109466857"/>
<evidence type="ECO:0000256" key="6">
    <source>
        <dbReference type="ARBA" id="ARBA00034634"/>
    </source>
</evidence>
<dbReference type="PANTHER" id="PTHR12191:SF30">
    <property type="entry name" value="ZINC TRANSPORTER ZIP4 N-TERMINAL DOMAIN-CONTAINING PROTEIN"/>
    <property type="match status" value="1"/>
</dbReference>
<organism evidence="12 13">
    <name type="scientific">Branchiostoma belcheri</name>
    <name type="common">Amphioxus</name>
    <dbReference type="NCBI Taxonomy" id="7741"/>
    <lineage>
        <taxon>Eukaryota</taxon>
        <taxon>Metazoa</taxon>
        <taxon>Chordata</taxon>
        <taxon>Cephalochordata</taxon>
        <taxon>Leptocardii</taxon>
        <taxon>Amphioxiformes</taxon>
        <taxon>Branchiostomatidae</taxon>
        <taxon>Branchiostoma</taxon>
    </lineage>
</organism>
<evidence type="ECO:0000256" key="8">
    <source>
        <dbReference type="SAM" id="Phobius"/>
    </source>
</evidence>
<sequence length="718" mass="78447">MMKGTLLAGVLLILCGLAASQHEGHDHGQDPFELVLHLLGGDEHQHNLTFDMSTSLVKTMLDRVKCERLEADEERNFTCAECLTADGLIKLSLGDSTDTSAPVGEDDFHKMAVVLTVFLTDLSNLDACTEDPGGKGYQAIENRLMRYTDSAGFTLSSYQRVLEDINTNYRVQNWGKCFTAESVFEQLHLNTSDSSGGVSQQELKEIAAVTVASVLEGLCIGEAELPERSFFVDNLFESLNMTNGTISIDALEHVLSDLGIGGEAPPEPPVIDDGHDHAGHDHRRRRELPPLTREDEHNHTHEHDHEHTDFEHDCFNSAQLMKLFLVDEEMGVTRDQFSAMAPALIQQVYSRVCVSGTPAENATATPVVRDLTMLEKYGYGTLSVVLISLLALIGLLVLPMAGSSVYKFIVQLGVGLGVGALSGDALLHLLPQALGLHGDHAAGHTDHDHDISYMWKLLVAMGGIYFFFVFERVMSFLMPGHGHGHGHSHGHHEKAEDNVYENDVQLRKITQLPPEPSMGSKSLSISKQQLTNGQSTMTLDQDAEMPGEENTPKYCCGGCTPTAMMIIFSDTLHNLTDGLALGIAFSGDLAVGLSTSIAVLAHELPHELGDFAMLLRCGMNYKSALLWNLFAACWAFVGLYIGLAIGADFSIRQWLFALIAGMFLYVSLVDMLPELLHHKSKSPVVTFIGQNIGFLMGVAALVFLAMYEEQIQVSITLG</sequence>
<dbReference type="GO" id="GO:0005385">
    <property type="term" value="F:zinc ion transmembrane transporter activity"/>
    <property type="evidence" value="ECO:0007669"/>
    <property type="project" value="TreeGrafter"/>
</dbReference>
<reference evidence="13" key="1">
    <citation type="submission" date="2025-08" db="UniProtKB">
        <authorList>
            <consortium name="RefSeq"/>
        </authorList>
    </citation>
    <scope>IDENTIFICATION</scope>
    <source>
        <tissue evidence="13">Gonad</tissue>
    </source>
</reference>
<evidence type="ECO:0000256" key="4">
    <source>
        <dbReference type="ARBA" id="ARBA00022989"/>
    </source>
</evidence>
<evidence type="ECO:0000313" key="12">
    <source>
        <dbReference type="Proteomes" id="UP000515135"/>
    </source>
</evidence>
<feature type="transmembrane region" description="Helical" evidence="8">
    <location>
        <begin position="451"/>
        <end position="470"/>
    </location>
</feature>
<feature type="transmembrane region" description="Helical" evidence="8">
    <location>
        <begin position="410"/>
        <end position="431"/>
    </location>
</feature>
<dbReference type="OrthoDB" id="200954at2759"/>
<feature type="chain" id="PRO_5028147247" evidence="9">
    <location>
        <begin position="21"/>
        <end position="718"/>
    </location>
</feature>
<name>A0A6P4YSM8_BRABE</name>
<evidence type="ECO:0000256" key="2">
    <source>
        <dbReference type="ARBA" id="ARBA00006939"/>
    </source>
</evidence>
<dbReference type="GeneID" id="109466857"/>
<dbReference type="Pfam" id="PF18292">
    <property type="entry name" value="ZIP4_domain"/>
    <property type="match status" value="1"/>
</dbReference>
<evidence type="ECO:0000256" key="5">
    <source>
        <dbReference type="ARBA" id="ARBA00023136"/>
    </source>
</evidence>
<keyword evidence="4 8" id="KW-1133">Transmembrane helix</keyword>
<protein>
    <submittedName>
        <fullName evidence="13">Zinc transporter ZIP12-like</fullName>
    </submittedName>
</protein>
<dbReference type="GO" id="GO:0005886">
    <property type="term" value="C:plasma membrane"/>
    <property type="evidence" value="ECO:0007669"/>
    <property type="project" value="TreeGrafter"/>
</dbReference>
<feature type="transmembrane region" description="Helical" evidence="8">
    <location>
        <begin position="377"/>
        <end position="398"/>
    </location>
</feature>
<dbReference type="Proteomes" id="UP000515135">
    <property type="component" value="Unplaced"/>
</dbReference>
<keyword evidence="12" id="KW-1185">Reference proteome</keyword>
<comment type="catalytic activity">
    <reaction evidence="6">
        <text>Zn(2+)(in) = Zn(2+)(out)</text>
        <dbReference type="Rhea" id="RHEA:29351"/>
        <dbReference type="ChEBI" id="CHEBI:29105"/>
    </reaction>
</comment>
<dbReference type="Pfam" id="PF21116">
    <property type="entry name" value="EF-hand_Zip"/>
    <property type="match status" value="1"/>
</dbReference>
<evidence type="ECO:0000256" key="3">
    <source>
        <dbReference type="ARBA" id="ARBA00022692"/>
    </source>
</evidence>
<accession>A0A6P4YSM8</accession>
<dbReference type="GO" id="GO:0140410">
    <property type="term" value="F:monoatomic cation:bicarbonate symporter activity"/>
    <property type="evidence" value="ECO:0007669"/>
    <property type="project" value="TreeGrafter"/>
</dbReference>
<comment type="subcellular location">
    <subcellularLocation>
        <location evidence="1">Membrane</location>
        <topology evidence="1">Multi-pass membrane protein</topology>
    </subcellularLocation>
</comment>
<dbReference type="RefSeq" id="XP_019620276.1">
    <property type="nucleotide sequence ID" value="XM_019764717.1"/>
</dbReference>
<evidence type="ECO:0000313" key="13">
    <source>
        <dbReference type="RefSeq" id="XP_019620276.1"/>
    </source>
</evidence>
<dbReference type="InterPro" id="IPR041137">
    <property type="entry name" value="ZIP4_N"/>
</dbReference>
<evidence type="ECO:0000256" key="7">
    <source>
        <dbReference type="SAM" id="MobiDB-lite"/>
    </source>
</evidence>
<keyword evidence="9" id="KW-0732">Signal</keyword>
<feature type="compositionally biased region" description="Basic and acidic residues" evidence="7">
    <location>
        <begin position="292"/>
        <end position="308"/>
    </location>
</feature>
<feature type="transmembrane region" description="Helical" evidence="8">
    <location>
        <begin position="653"/>
        <end position="672"/>
    </location>
</feature>
<feature type="transmembrane region" description="Helical" evidence="8">
    <location>
        <begin position="684"/>
        <end position="707"/>
    </location>
</feature>
<feature type="signal peptide" evidence="9">
    <location>
        <begin position="1"/>
        <end position="20"/>
    </location>
</feature>
<keyword evidence="3 8" id="KW-0812">Transmembrane</keyword>
<evidence type="ECO:0000259" key="10">
    <source>
        <dbReference type="Pfam" id="PF18292"/>
    </source>
</evidence>